<gene>
    <name evidence="5 7" type="primary">rpmD</name>
    <name evidence="7" type="ORF">METHB2_170036</name>
</gene>
<name>A0A8S0Y9E1_9GAMM</name>
<dbReference type="InterPro" id="IPR005996">
    <property type="entry name" value="Ribosomal_uL30_bac-type"/>
</dbReference>
<evidence type="ECO:0000256" key="4">
    <source>
        <dbReference type="ARBA" id="ARBA00023274"/>
    </source>
</evidence>
<dbReference type="InterPro" id="IPR036919">
    <property type="entry name" value="Ribo_uL30_ferredoxin-like_sf"/>
</dbReference>
<comment type="similarity">
    <text evidence="1 5">Belongs to the universal ribosomal protein uL30 family.</text>
</comment>
<dbReference type="CDD" id="cd01658">
    <property type="entry name" value="Ribosomal_L30"/>
    <property type="match status" value="1"/>
</dbReference>
<evidence type="ECO:0000256" key="1">
    <source>
        <dbReference type="ARBA" id="ARBA00007594"/>
    </source>
</evidence>
<keyword evidence="3 5" id="KW-0689">Ribosomal protein</keyword>
<dbReference type="EMBL" id="CADCXN010000044">
    <property type="protein sequence ID" value="CAA9890018.1"/>
    <property type="molecule type" value="Genomic_DNA"/>
</dbReference>
<dbReference type="Proteomes" id="UP000494216">
    <property type="component" value="Unassembled WGS sequence"/>
</dbReference>
<dbReference type="GO" id="GO:0006412">
    <property type="term" value="P:translation"/>
    <property type="evidence" value="ECO:0007669"/>
    <property type="project" value="UniProtKB-UniRule"/>
</dbReference>
<evidence type="ECO:0000259" key="6">
    <source>
        <dbReference type="Pfam" id="PF00327"/>
    </source>
</evidence>
<dbReference type="SUPFAM" id="SSF55129">
    <property type="entry name" value="Ribosomal protein L30p/L7e"/>
    <property type="match status" value="1"/>
</dbReference>
<dbReference type="HAMAP" id="MF_01371_B">
    <property type="entry name" value="Ribosomal_uL30_B"/>
    <property type="match status" value="1"/>
</dbReference>
<comment type="subunit">
    <text evidence="2 5">Part of the 50S ribosomal subunit.</text>
</comment>
<keyword evidence="4 5" id="KW-0687">Ribonucleoprotein</keyword>
<dbReference type="Pfam" id="PF00327">
    <property type="entry name" value="Ribosomal_L30"/>
    <property type="match status" value="1"/>
</dbReference>
<organism evidence="7 8">
    <name type="scientific">Candidatus Methylobacter favarea</name>
    <dbReference type="NCBI Taxonomy" id="2707345"/>
    <lineage>
        <taxon>Bacteria</taxon>
        <taxon>Pseudomonadati</taxon>
        <taxon>Pseudomonadota</taxon>
        <taxon>Gammaproteobacteria</taxon>
        <taxon>Methylococcales</taxon>
        <taxon>Methylococcaceae</taxon>
        <taxon>Methylobacter</taxon>
    </lineage>
</organism>
<evidence type="ECO:0000256" key="5">
    <source>
        <dbReference type="HAMAP-Rule" id="MF_01371"/>
    </source>
</evidence>
<keyword evidence="8" id="KW-1185">Reference proteome</keyword>
<accession>A0A8S0Y9E1</accession>
<protein>
    <recommendedName>
        <fullName evidence="5">Large ribosomal subunit protein uL30</fullName>
    </recommendedName>
</protein>
<sequence length="61" mass="6920">MAGTKLSVTMTKSKYGRLPRHQVCLKGLGLRKIGQTVEVLNTRENRGMINKISYMLKVEEI</sequence>
<proteinExistence type="inferred from homology"/>
<dbReference type="PIRSF" id="PIRSF002211">
    <property type="entry name" value="Ribosomal_L30_bac-type"/>
    <property type="match status" value="1"/>
</dbReference>
<evidence type="ECO:0000256" key="2">
    <source>
        <dbReference type="ARBA" id="ARBA00011838"/>
    </source>
</evidence>
<dbReference type="GO" id="GO:0015934">
    <property type="term" value="C:large ribosomal subunit"/>
    <property type="evidence" value="ECO:0007669"/>
    <property type="project" value="InterPro"/>
</dbReference>
<evidence type="ECO:0000313" key="7">
    <source>
        <dbReference type="EMBL" id="CAA9890018.1"/>
    </source>
</evidence>
<dbReference type="GO" id="GO:0003735">
    <property type="term" value="F:structural constituent of ribosome"/>
    <property type="evidence" value="ECO:0007669"/>
    <property type="project" value="InterPro"/>
</dbReference>
<dbReference type="Gene3D" id="3.30.1390.20">
    <property type="entry name" value="Ribosomal protein L30, ferredoxin-like fold domain"/>
    <property type="match status" value="1"/>
</dbReference>
<feature type="domain" description="Large ribosomal subunit protein uL30-like ferredoxin-like fold" evidence="6">
    <location>
        <begin position="7"/>
        <end position="55"/>
    </location>
</feature>
<reference evidence="7 8" key="1">
    <citation type="submission" date="2020-02" db="EMBL/GenBank/DDBJ databases">
        <authorList>
            <person name="Hogendoorn C."/>
        </authorList>
    </citation>
    <scope>NUCLEOTIDE SEQUENCE [LARGE SCALE GENOMIC DNA]</scope>
    <source>
        <strain evidence="7">METHB21</strain>
    </source>
</reference>
<dbReference type="RefSeq" id="WP_174624986.1">
    <property type="nucleotide sequence ID" value="NZ_CADCXN010000044.1"/>
</dbReference>
<comment type="caution">
    <text evidence="7">The sequence shown here is derived from an EMBL/GenBank/DDBJ whole genome shotgun (WGS) entry which is preliminary data.</text>
</comment>
<dbReference type="InterPro" id="IPR016082">
    <property type="entry name" value="Ribosomal_uL30_ferredoxin-like"/>
</dbReference>
<evidence type="ECO:0000313" key="8">
    <source>
        <dbReference type="Proteomes" id="UP000494216"/>
    </source>
</evidence>
<evidence type="ECO:0000256" key="3">
    <source>
        <dbReference type="ARBA" id="ARBA00022980"/>
    </source>
</evidence>
<dbReference type="NCBIfam" id="TIGR01308">
    <property type="entry name" value="rpmD_bact"/>
    <property type="match status" value="1"/>
</dbReference>
<dbReference type="AlphaFoldDB" id="A0A8S0Y9E1"/>